<dbReference type="InterPro" id="IPR052026">
    <property type="entry name" value="ExeA_AAA_ATPase_DNA-bind"/>
</dbReference>
<dbReference type="InterPro" id="IPR027417">
    <property type="entry name" value="P-loop_NTPase"/>
</dbReference>
<dbReference type="Gene3D" id="3.40.50.300">
    <property type="entry name" value="P-loop containing nucleotide triphosphate hydrolases"/>
    <property type="match status" value="1"/>
</dbReference>
<feature type="non-terminal residue" evidence="3">
    <location>
        <position position="507"/>
    </location>
</feature>
<sequence>LNLFDSIGLKADPFSTSPNVDLFFPAVQHRQCLEGLELAIRMRRGLSVIRGGIGVGKTTISRKLIQNFKAEPDDFDFYLILDPKFESELILLKYIIDLFGVSNTGESVQECRNIIENYLLKIGVEQGKILVLIIDEGQNLPGEMLDVFRTLLNFETDDFKLLQLIIFGQPEMGAMIHKYPNFEDRISFDFEIGPIALEDMRGMIDHRIEVSGGKPGSWFTEKAILKIYKNTQGYPRKVTQLCHQLLLTMMSENKNEISEEMVQRVISGKVTTGGLLQQKKKNYNEIAVNKLLDVLRKDSPEKETVPGLPELEEQDDDWIGGGEPPDEIIIEKEDPKDAPESITATIEESKPDEEITDQAPAEEYISELSNEPSDDVLPIPGKYPTYIPGKKIPLDNATLGVSIDSGRISSVLLEEVKGIKTLLSYDLTASKARNLDPSKNPTEFSIACENSLKNLEDRLSDRMEIYKSATKSLRDKNTISLNINNDRMLLKLVEIPKENKKDKKQII</sequence>
<dbReference type="EMBL" id="UINC01017748">
    <property type="protein sequence ID" value="SVA73937.1"/>
    <property type="molecule type" value="Genomic_DNA"/>
</dbReference>
<feature type="compositionally biased region" description="Acidic residues" evidence="1">
    <location>
        <begin position="310"/>
        <end position="320"/>
    </location>
</feature>
<protein>
    <recommendedName>
        <fullName evidence="2">ORC1/DEAH AAA+ ATPase domain-containing protein</fullName>
    </recommendedName>
</protein>
<feature type="non-terminal residue" evidence="3">
    <location>
        <position position="1"/>
    </location>
</feature>
<evidence type="ECO:0000256" key="1">
    <source>
        <dbReference type="SAM" id="MobiDB-lite"/>
    </source>
</evidence>
<dbReference type="Pfam" id="PF13401">
    <property type="entry name" value="AAA_22"/>
    <property type="match status" value="1"/>
</dbReference>
<dbReference type="GO" id="GO:0016887">
    <property type="term" value="F:ATP hydrolysis activity"/>
    <property type="evidence" value="ECO:0007669"/>
    <property type="project" value="InterPro"/>
</dbReference>
<evidence type="ECO:0000313" key="3">
    <source>
        <dbReference type="EMBL" id="SVA73937.1"/>
    </source>
</evidence>
<accession>A0A381YBW4</accession>
<feature type="domain" description="ORC1/DEAH AAA+ ATPase" evidence="2">
    <location>
        <begin position="42"/>
        <end position="172"/>
    </location>
</feature>
<dbReference type="AlphaFoldDB" id="A0A381YBW4"/>
<dbReference type="PANTHER" id="PTHR35894:SF1">
    <property type="entry name" value="PHOSPHORIBULOKINASE _ URIDINE KINASE FAMILY"/>
    <property type="match status" value="1"/>
</dbReference>
<name>A0A381YBW4_9ZZZZ</name>
<evidence type="ECO:0000259" key="2">
    <source>
        <dbReference type="Pfam" id="PF13401"/>
    </source>
</evidence>
<gene>
    <name evidence="3" type="ORF">METZ01_LOCUS126791</name>
</gene>
<feature type="region of interest" description="Disordered" evidence="1">
    <location>
        <begin position="300"/>
        <end position="320"/>
    </location>
</feature>
<organism evidence="3">
    <name type="scientific">marine metagenome</name>
    <dbReference type="NCBI Taxonomy" id="408172"/>
    <lineage>
        <taxon>unclassified sequences</taxon>
        <taxon>metagenomes</taxon>
        <taxon>ecological metagenomes</taxon>
    </lineage>
</organism>
<proteinExistence type="predicted"/>
<dbReference type="PANTHER" id="PTHR35894">
    <property type="entry name" value="GENERAL SECRETION PATHWAY PROTEIN A-RELATED"/>
    <property type="match status" value="1"/>
</dbReference>
<reference evidence="3" key="1">
    <citation type="submission" date="2018-05" db="EMBL/GenBank/DDBJ databases">
        <authorList>
            <person name="Lanie J.A."/>
            <person name="Ng W.-L."/>
            <person name="Kazmierczak K.M."/>
            <person name="Andrzejewski T.M."/>
            <person name="Davidsen T.M."/>
            <person name="Wayne K.J."/>
            <person name="Tettelin H."/>
            <person name="Glass J.I."/>
            <person name="Rusch D."/>
            <person name="Podicherti R."/>
            <person name="Tsui H.-C.T."/>
            <person name="Winkler M.E."/>
        </authorList>
    </citation>
    <scope>NUCLEOTIDE SEQUENCE</scope>
</reference>
<dbReference type="SUPFAM" id="SSF52540">
    <property type="entry name" value="P-loop containing nucleoside triphosphate hydrolases"/>
    <property type="match status" value="1"/>
</dbReference>
<dbReference type="InterPro" id="IPR049945">
    <property type="entry name" value="AAA_22"/>
</dbReference>